<dbReference type="AlphaFoldDB" id="A0A8J2MVD9"/>
<accession>A0A8J2MVD9</accession>
<dbReference type="EMBL" id="CAJNRD030001666">
    <property type="protein sequence ID" value="CAG5110117.1"/>
    <property type="molecule type" value="Genomic_DNA"/>
</dbReference>
<keyword evidence="2" id="KW-1185">Reference proteome</keyword>
<dbReference type="OrthoDB" id="10403697at2759"/>
<sequence>MFFQEPVDYTNILRGISEACDDLNNSSNDQLTNQYYGSLSNEEKDIFDRFSDVKSFACAMKNQKLFTLQDLKVVADSFIDCSNLIALNSTIVKFSYEWVYSENVCVLERLKSVKSDNSIDVEGLKKYVTAYLVWRKTVTDVEKVYKVLDICGNKSKFSVAQQYLYNPQTYTKF</sequence>
<reference evidence="1" key="1">
    <citation type="submission" date="2021-04" db="EMBL/GenBank/DDBJ databases">
        <authorList>
            <person name="Chebbi M.A.C M."/>
        </authorList>
    </citation>
    <scope>NUCLEOTIDE SEQUENCE</scope>
</reference>
<evidence type="ECO:0000313" key="2">
    <source>
        <dbReference type="Proteomes" id="UP000786811"/>
    </source>
</evidence>
<comment type="caution">
    <text evidence="1">The sequence shown here is derived from an EMBL/GenBank/DDBJ whole genome shotgun (WGS) entry which is preliminary data.</text>
</comment>
<name>A0A8J2MVD9_COTCN</name>
<protein>
    <submittedName>
        <fullName evidence="1">Uncharacterized protein</fullName>
    </submittedName>
</protein>
<gene>
    <name evidence="1" type="ORF">HICCMSTLAB_LOCUS14073</name>
</gene>
<proteinExistence type="predicted"/>
<evidence type="ECO:0000313" key="1">
    <source>
        <dbReference type="EMBL" id="CAG5110117.1"/>
    </source>
</evidence>
<organism evidence="1 2">
    <name type="scientific">Cotesia congregata</name>
    <name type="common">Parasitoid wasp</name>
    <name type="synonym">Apanteles congregatus</name>
    <dbReference type="NCBI Taxonomy" id="51543"/>
    <lineage>
        <taxon>Eukaryota</taxon>
        <taxon>Metazoa</taxon>
        <taxon>Ecdysozoa</taxon>
        <taxon>Arthropoda</taxon>
        <taxon>Hexapoda</taxon>
        <taxon>Insecta</taxon>
        <taxon>Pterygota</taxon>
        <taxon>Neoptera</taxon>
        <taxon>Endopterygota</taxon>
        <taxon>Hymenoptera</taxon>
        <taxon>Apocrita</taxon>
        <taxon>Ichneumonoidea</taxon>
        <taxon>Braconidae</taxon>
        <taxon>Microgastrinae</taxon>
        <taxon>Cotesia</taxon>
    </lineage>
</organism>
<dbReference type="Proteomes" id="UP000786811">
    <property type="component" value="Unassembled WGS sequence"/>
</dbReference>